<keyword evidence="6" id="KW-0503">Monooxygenase</keyword>
<keyword evidence="7" id="KW-0472">Membrane</keyword>
<evidence type="ECO:0000256" key="6">
    <source>
        <dbReference type="ARBA" id="ARBA00023033"/>
    </source>
</evidence>
<evidence type="ECO:0000256" key="7">
    <source>
        <dbReference type="SAM" id="Phobius"/>
    </source>
</evidence>
<dbReference type="Gene3D" id="1.10.630.10">
    <property type="entry name" value="Cytochrome P450"/>
    <property type="match status" value="1"/>
</dbReference>
<evidence type="ECO:0000256" key="1">
    <source>
        <dbReference type="ARBA" id="ARBA00001971"/>
    </source>
</evidence>
<proteinExistence type="inferred from homology"/>
<reference evidence="8 9" key="1">
    <citation type="journal article" date="2023" name="G3 (Bethesda)">
        <title>A chromosome-level genome assembly of Zasmidium syzygii isolated from banana leaves.</title>
        <authorList>
            <person name="van Westerhoven A.C."/>
            <person name="Mehrabi R."/>
            <person name="Talebi R."/>
            <person name="Steentjes M.B.F."/>
            <person name="Corcolon B."/>
            <person name="Chong P.A."/>
            <person name="Kema G.H.J."/>
            <person name="Seidl M.F."/>
        </authorList>
    </citation>
    <scope>NUCLEOTIDE SEQUENCE [LARGE SCALE GENOMIC DNA]</scope>
    <source>
        <strain evidence="8 9">P124</strain>
    </source>
</reference>
<evidence type="ECO:0000313" key="8">
    <source>
        <dbReference type="EMBL" id="KAK4496736.1"/>
    </source>
</evidence>
<keyword evidence="3" id="KW-0479">Metal-binding</keyword>
<evidence type="ECO:0000256" key="3">
    <source>
        <dbReference type="ARBA" id="ARBA00022723"/>
    </source>
</evidence>
<name>A0ABR0E678_ZASCE</name>
<sequence>MERRPTLFANAAILLLAMSCIVFRIVVGFISLWLTKFTCQRLHEVGYLPSLTTFPSTIQRLAIVAATQPDAGTFIGICIGAASWKGFGRLLFHPLSRFPGPKLAAWTSNYEFYYDVVLGGQYTFLLKALHDKYGPIIRISPSELHVIDPSFHEQLFTGASNPRDKYPFATHRRAPLNALFSKKSVGELSTTILERVETLCSRIVEFRKSGKPLSLKHAYSSLTLDVITEYSFGRSQRALDSPNFAKVLVDGFDEAGESLWLMEFCPPIRDLMRKIPPSWGWLLGPGVDALMRVQSYLEVWVKEVQKERLQGKEVDRRTVFHEMLDSPGLPPEDRTTFNLVNQAQVIIGAGLTTSAAHLANTTFHVLNNPRILKRLQQELEEAMPDPDVMVPLATLEKLEYLNAVVAEGHRLSHGVVHRLQRISPYTPIHYGDWAIPAGWPVGMSPLYVHVNEEIFPSPHEFNPERFLGEDGQRRKKYVVSFSRVTRRCLGENLATAELFMTLAAVFRRFDLELFETTREDIDMAREYMIPLPKKGSQGLRVLVK</sequence>
<dbReference type="SUPFAM" id="SSF48264">
    <property type="entry name" value="Cytochrome P450"/>
    <property type="match status" value="1"/>
</dbReference>
<dbReference type="PANTHER" id="PTHR24305:SF157">
    <property type="entry name" value="N-ACETYLTRYPTOPHAN 6-HYDROXYLASE IVOC-RELATED"/>
    <property type="match status" value="1"/>
</dbReference>
<keyword evidence="9" id="KW-1185">Reference proteome</keyword>
<dbReference type="Pfam" id="PF00067">
    <property type="entry name" value="p450"/>
    <property type="match status" value="1"/>
</dbReference>
<comment type="similarity">
    <text evidence="2">Belongs to the cytochrome P450 family.</text>
</comment>
<dbReference type="PANTHER" id="PTHR24305">
    <property type="entry name" value="CYTOCHROME P450"/>
    <property type="match status" value="1"/>
</dbReference>
<dbReference type="EMBL" id="JAXOVC010000010">
    <property type="protein sequence ID" value="KAK4496736.1"/>
    <property type="molecule type" value="Genomic_DNA"/>
</dbReference>
<keyword evidence="7" id="KW-0812">Transmembrane</keyword>
<dbReference type="InterPro" id="IPR002401">
    <property type="entry name" value="Cyt_P450_E_grp-I"/>
</dbReference>
<protein>
    <recommendedName>
        <fullName evidence="10">Cytochrome P450</fullName>
    </recommendedName>
</protein>
<evidence type="ECO:0000256" key="5">
    <source>
        <dbReference type="ARBA" id="ARBA00023004"/>
    </source>
</evidence>
<dbReference type="PRINTS" id="PR00463">
    <property type="entry name" value="EP450I"/>
</dbReference>
<evidence type="ECO:0008006" key="10">
    <source>
        <dbReference type="Google" id="ProtNLM"/>
    </source>
</evidence>
<organism evidence="8 9">
    <name type="scientific">Zasmidium cellare</name>
    <name type="common">Wine cellar mold</name>
    <name type="synonym">Racodium cellare</name>
    <dbReference type="NCBI Taxonomy" id="395010"/>
    <lineage>
        <taxon>Eukaryota</taxon>
        <taxon>Fungi</taxon>
        <taxon>Dikarya</taxon>
        <taxon>Ascomycota</taxon>
        <taxon>Pezizomycotina</taxon>
        <taxon>Dothideomycetes</taxon>
        <taxon>Dothideomycetidae</taxon>
        <taxon>Mycosphaerellales</taxon>
        <taxon>Mycosphaerellaceae</taxon>
        <taxon>Zasmidium</taxon>
    </lineage>
</organism>
<dbReference type="CDD" id="cd11062">
    <property type="entry name" value="CYP58-like"/>
    <property type="match status" value="1"/>
</dbReference>
<comment type="caution">
    <text evidence="8">The sequence shown here is derived from an EMBL/GenBank/DDBJ whole genome shotgun (WGS) entry which is preliminary data.</text>
</comment>
<comment type="cofactor">
    <cofactor evidence="1">
        <name>heme</name>
        <dbReference type="ChEBI" id="CHEBI:30413"/>
    </cofactor>
</comment>
<dbReference type="InterPro" id="IPR001128">
    <property type="entry name" value="Cyt_P450"/>
</dbReference>
<evidence type="ECO:0000256" key="4">
    <source>
        <dbReference type="ARBA" id="ARBA00023002"/>
    </source>
</evidence>
<evidence type="ECO:0000256" key="2">
    <source>
        <dbReference type="ARBA" id="ARBA00010617"/>
    </source>
</evidence>
<keyword evidence="7" id="KW-1133">Transmembrane helix</keyword>
<feature type="transmembrane region" description="Helical" evidence="7">
    <location>
        <begin position="7"/>
        <end position="34"/>
    </location>
</feature>
<keyword evidence="4" id="KW-0560">Oxidoreductase</keyword>
<dbReference type="PROSITE" id="PS51257">
    <property type="entry name" value="PROKAR_LIPOPROTEIN"/>
    <property type="match status" value="1"/>
</dbReference>
<keyword evidence="5" id="KW-0408">Iron</keyword>
<dbReference type="InterPro" id="IPR050121">
    <property type="entry name" value="Cytochrome_P450_monoxygenase"/>
</dbReference>
<evidence type="ECO:0000313" key="9">
    <source>
        <dbReference type="Proteomes" id="UP001305779"/>
    </source>
</evidence>
<dbReference type="Proteomes" id="UP001305779">
    <property type="component" value="Unassembled WGS sequence"/>
</dbReference>
<accession>A0ABR0E678</accession>
<gene>
    <name evidence="8" type="ORF">PRZ48_012719</name>
</gene>
<dbReference type="InterPro" id="IPR036396">
    <property type="entry name" value="Cyt_P450_sf"/>
</dbReference>